<organism evidence="1 2">
    <name type="scientific">Phaeocystis globosa virus PgV-16T</name>
    <dbReference type="NCBI Taxonomy" id="3071227"/>
    <lineage>
        <taxon>Viruses</taxon>
        <taxon>Varidnaviria</taxon>
        <taxon>Bamfordvirae</taxon>
        <taxon>Nucleocytoviricota</taxon>
        <taxon>Megaviricetes</taxon>
        <taxon>Imitervirales</taxon>
        <taxon>Mesomimiviridae</taxon>
        <taxon>Tethysvirus</taxon>
        <taxon>Tethysvirus hollandense</taxon>
    </lineage>
</organism>
<accession>A0AC59EWY9</accession>
<dbReference type="EMBL" id="KC662249">
    <property type="protein sequence ID" value="AGM15445.1"/>
    <property type="molecule type" value="Genomic_DNA"/>
</dbReference>
<sequence length="206" mass="24051">MTIFTPIRKPGHIQKTPQIKYDTTYSRQHNKTYSRFQNHNSREGERGYNSIVSIYNNTIYKAVQLNKAMDAAQIEKANELGEELFRNKLEYKNLSNLYVELCWLQNKIKNDNYVKLDKLTRFVFDFLNKAQTGDVLPLPITTTETGNLATDILEMGRLASERRVGGKKTKKHRKMKSGFKPKARKSTHKKIKRKKGTRKKIIKGLW</sequence>
<keyword evidence="2" id="KW-1185">Reference proteome</keyword>
<name>A0AC59EWY9_9VIRU</name>
<proteinExistence type="predicted"/>
<evidence type="ECO:0000313" key="1">
    <source>
        <dbReference type="EMBL" id="AGM15445.1"/>
    </source>
</evidence>
<gene>
    <name evidence="1" type="ORF">PGCG_00133</name>
</gene>
<protein>
    <submittedName>
        <fullName evidence="1">Uncharacterized protein</fullName>
    </submittedName>
</protein>
<dbReference type="Proteomes" id="UP000204225">
    <property type="component" value="Segment"/>
</dbReference>
<evidence type="ECO:0000313" key="2">
    <source>
        <dbReference type="Proteomes" id="UP000204225"/>
    </source>
</evidence>
<reference evidence="1 2" key="1">
    <citation type="journal article" date="2013" name="Proc. Natl. Acad. Sci. U.S.A.">
        <title>Genome of Phaeocystis globosa virus PgV-16T highlights the common ancestry of the largest known DNA viruses infecting eukaryotes.</title>
        <authorList>
            <person name="Santini S."/>
            <person name="Jeudy S."/>
            <person name="Bartoli J."/>
            <person name="Poirot O."/>
            <person name="Lescot M."/>
            <person name="Abergel C."/>
            <person name="Barbe V."/>
            <person name="Wommack K.E."/>
            <person name="Noordeloos A.A."/>
            <person name="Brussaard C.P."/>
            <person name="Claverie J.M."/>
        </authorList>
    </citation>
    <scope>NUCLEOTIDE SEQUENCE [LARGE SCALE GENOMIC DNA]</scope>
    <source>
        <strain evidence="1 2">16T</strain>
    </source>
</reference>